<feature type="domain" description="Aminoacyl-tRNA synthetase class I anticodon-binding" evidence="9">
    <location>
        <begin position="329"/>
        <end position="470"/>
    </location>
</feature>
<dbReference type="GO" id="GO:0006424">
    <property type="term" value="P:glutamyl-tRNA aminoacylation"/>
    <property type="evidence" value="ECO:0007669"/>
    <property type="project" value="UniProtKB-UniRule"/>
</dbReference>
<gene>
    <name evidence="7" type="primary">gltX</name>
    <name evidence="10" type="ORF">IAB16_06935</name>
</gene>
<keyword evidence="6 7" id="KW-0030">Aminoacyl-tRNA synthetase</keyword>
<dbReference type="GO" id="GO:0000049">
    <property type="term" value="F:tRNA binding"/>
    <property type="evidence" value="ECO:0007669"/>
    <property type="project" value="InterPro"/>
</dbReference>
<feature type="short sequence motif" description="'HIGH' region" evidence="7">
    <location>
        <begin position="9"/>
        <end position="19"/>
    </location>
</feature>
<evidence type="ECO:0000256" key="5">
    <source>
        <dbReference type="ARBA" id="ARBA00022917"/>
    </source>
</evidence>
<evidence type="ECO:0000256" key="2">
    <source>
        <dbReference type="ARBA" id="ARBA00022598"/>
    </source>
</evidence>
<dbReference type="NCBIfam" id="TIGR00464">
    <property type="entry name" value="gltX_bact"/>
    <property type="match status" value="1"/>
</dbReference>
<dbReference type="Proteomes" id="UP000727857">
    <property type="component" value="Unassembled WGS sequence"/>
</dbReference>
<feature type="domain" description="Glutamyl/glutaminyl-tRNA synthetase class Ib catalytic" evidence="8">
    <location>
        <begin position="3"/>
        <end position="315"/>
    </location>
</feature>
<evidence type="ECO:0000256" key="4">
    <source>
        <dbReference type="ARBA" id="ARBA00022840"/>
    </source>
</evidence>
<dbReference type="InterPro" id="IPR001412">
    <property type="entry name" value="aa-tRNA-synth_I_CS"/>
</dbReference>
<evidence type="ECO:0000259" key="8">
    <source>
        <dbReference type="Pfam" id="PF00749"/>
    </source>
</evidence>
<dbReference type="GO" id="GO:0005524">
    <property type="term" value="F:ATP binding"/>
    <property type="evidence" value="ECO:0007669"/>
    <property type="project" value="UniProtKB-UniRule"/>
</dbReference>
<dbReference type="PANTHER" id="PTHR43311">
    <property type="entry name" value="GLUTAMATE--TRNA LIGASE"/>
    <property type="match status" value="1"/>
</dbReference>
<comment type="function">
    <text evidence="7">Catalyzes the attachment of glutamate to tRNA(Glu) in a two-step reaction: glutamate is first activated by ATP to form Glu-AMP and then transferred to the acceptor end of tRNA(Glu).</text>
</comment>
<evidence type="ECO:0000259" key="9">
    <source>
        <dbReference type="Pfam" id="PF19269"/>
    </source>
</evidence>
<dbReference type="InterPro" id="IPR033910">
    <property type="entry name" value="GluRS_core"/>
</dbReference>
<dbReference type="InterPro" id="IPR014729">
    <property type="entry name" value="Rossmann-like_a/b/a_fold"/>
</dbReference>
<keyword evidence="7" id="KW-0963">Cytoplasm</keyword>
<dbReference type="InterPro" id="IPR045462">
    <property type="entry name" value="aa-tRNA-synth_I_cd-bd"/>
</dbReference>
<organism evidence="10 11">
    <name type="scientific">Candidatus Stercoripulliclostridium pullicola</name>
    <dbReference type="NCBI Taxonomy" id="2840953"/>
    <lineage>
        <taxon>Bacteria</taxon>
        <taxon>Bacillati</taxon>
        <taxon>Bacillota</taxon>
        <taxon>Clostridia</taxon>
        <taxon>Eubacteriales</taxon>
        <taxon>Candidatus Stercoripulliclostridium</taxon>
    </lineage>
</organism>
<dbReference type="InterPro" id="IPR000924">
    <property type="entry name" value="Glu/Gln-tRNA-synth"/>
</dbReference>
<dbReference type="PROSITE" id="PS00178">
    <property type="entry name" value="AA_TRNA_LIGASE_I"/>
    <property type="match status" value="1"/>
</dbReference>
<evidence type="ECO:0000256" key="6">
    <source>
        <dbReference type="ARBA" id="ARBA00023146"/>
    </source>
</evidence>
<dbReference type="HAMAP" id="MF_00022">
    <property type="entry name" value="Glu_tRNA_synth_type1"/>
    <property type="match status" value="1"/>
</dbReference>
<evidence type="ECO:0000313" key="10">
    <source>
        <dbReference type="EMBL" id="MBO8424738.1"/>
    </source>
</evidence>
<comment type="similarity">
    <text evidence="1 7">Belongs to the class-I aminoacyl-tRNA synthetase family. Glutamate--tRNA ligase type 1 subfamily.</text>
</comment>
<dbReference type="PANTHER" id="PTHR43311:SF2">
    <property type="entry name" value="GLUTAMATE--TRNA LIGASE, MITOCHONDRIAL-RELATED"/>
    <property type="match status" value="1"/>
</dbReference>
<comment type="catalytic activity">
    <reaction evidence="7">
        <text>tRNA(Glu) + L-glutamate + ATP = L-glutamyl-tRNA(Glu) + AMP + diphosphate</text>
        <dbReference type="Rhea" id="RHEA:23540"/>
        <dbReference type="Rhea" id="RHEA-COMP:9663"/>
        <dbReference type="Rhea" id="RHEA-COMP:9680"/>
        <dbReference type="ChEBI" id="CHEBI:29985"/>
        <dbReference type="ChEBI" id="CHEBI:30616"/>
        <dbReference type="ChEBI" id="CHEBI:33019"/>
        <dbReference type="ChEBI" id="CHEBI:78442"/>
        <dbReference type="ChEBI" id="CHEBI:78520"/>
        <dbReference type="ChEBI" id="CHEBI:456215"/>
        <dbReference type="EC" id="6.1.1.17"/>
    </reaction>
</comment>
<reference evidence="10" key="2">
    <citation type="journal article" date="2021" name="PeerJ">
        <title>Extensive microbial diversity within the chicken gut microbiome revealed by metagenomics and culture.</title>
        <authorList>
            <person name="Gilroy R."/>
            <person name="Ravi A."/>
            <person name="Getino M."/>
            <person name="Pursley I."/>
            <person name="Horton D.L."/>
            <person name="Alikhan N.F."/>
            <person name="Baker D."/>
            <person name="Gharbi K."/>
            <person name="Hall N."/>
            <person name="Watson M."/>
            <person name="Adriaenssens E.M."/>
            <person name="Foster-Nyarko E."/>
            <person name="Jarju S."/>
            <person name="Secka A."/>
            <person name="Antonio M."/>
            <person name="Oren A."/>
            <person name="Chaudhuri R.R."/>
            <person name="La Ragione R."/>
            <person name="Hildebrand F."/>
            <person name="Pallen M.J."/>
        </authorList>
    </citation>
    <scope>NUCLEOTIDE SEQUENCE</scope>
    <source>
        <strain evidence="10">517</strain>
    </source>
</reference>
<reference evidence="10" key="1">
    <citation type="submission" date="2020-10" db="EMBL/GenBank/DDBJ databases">
        <authorList>
            <person name="Gilroy R."/>
        </authorList>
    </citation>
    <scope>NUCLEOTIDE SEQUENCE</scope>
    <source>
        <strain evidence="10">517</strain>
    </source>
</reference>
<comment type="caution">
    <text evidence="10">The sequence shown here is derived from an EMBL/GenBank/DDBJ whole genome shotgun (WGS) entry which is preliminary data.</text>
</comment>
<protein>
    <recommendedName>
        <fullName evidence="7">Glutamate--tRNA ligase</fullName>
        <ecNumber evidence="7">6.1.1.17</ecNumber>
    </recommendedName>
    <alternativeName>
        <fullName evidence="7">Glutamyl-tRNA synthetase</fullName>
        <shortName evidence="7">GluRS</shortName>
    </alternativeName>
</protein>
<dbReference type="AlphaFoldDB" id="A0A940IDW4"/>
<comment type="subcellular location">
    <subcellularLocation>
        <location evidence="7">Cytoplasm</location>
    </subcellularLocation>
</comment>
<dbReference type="InterPro" id="IPR049940">
    <property type="entry name" value="GluQ/Sye"/>
</dbReference>
<keyword evidence="2 7" id="KW-0436">Ligase</keyword>
<dbReference type="SUPFAM" id="SSF52374">
    <property type="entry name" value="Nucleotidylyl transferase"/>
    <property type="match status" value="1"/>
</dbReference>
<feature type="short sequence motif" description="'KMSKS' region" evidence="7">
    <location>
        <begin position="246"/>
        <end position="250"/>
    </location>
</feature>
<dbReference type="EC" id="6.1.1.17" evidence="7"/>
<dbReference type="EMBL" id="JADINF010000175">
    <property type="protein sequence ID" value="MBO8424738.1"/>
    <property type="molecule type" value="Genomic_DNA"/>
</dbReference>
<dbReference type="CDD" id="cd00808">
    <property type="entry name" value="GluRS_core"/>
    <property type="match status" value="1"/>
</dbReference>
<proteinExistence type="inferred from homology"/>
<dbReference type="InterPro" id="IPR020058">
    <property type="entry name" value="Glu/Gln-tRNA-synth_Ib_cat-dom"/>
</dbReference>
<accession>A0A940IDW4</accession>
<comment type="caution">
    <text evidence="7">Lacks conserved residue(s) required for the propagation of feature annotation.</text>
</comment>
<dbReference type="Pfam" id="PF19269">
    <property type="entry name" value="Anticodon_2"/>
    <property type="match status" value="1"/>
</dbReference>
<dbReference type="SUPFAM" id="SSF48163">
    <property type="entry name" value="An anticodon-binding domain of class I aminoacyl-tRNA synthetases"/>
    <property type="match status" value="1"/>
</dbReference>
<evidence type="ECO:0000256" key="7">
    <source>
        <dbReference type="HAMAP-Rule" id="MF_00022"/>
    </source>
</evidence>
<dbReference type="PRINTS" id="PR00987">
    <property type="entry name" value="TRNASYNTHGLU"/>
</dbReference>
<feature type="binding site" evidence="7">
    <location>
        <position position="249"/>
    </location>
    <ligand>
        <name>ATP</name>
        <dbReference type="ChEBI" id="CHEBI:30616"/>
    </ligand>
</feature>
<keyword evidence="3 7" id="KW-0547">Nucleotide-binding</keyword>
<dbReference type="Gene3D" id="1.10.10.350">
    <property type="match status" value="1"/>
</dbReference>
<evidence type="ECO:0000256" key="3">
    <source>
        <dbReference type="ARBA" id="ARBA00022741"/>
    </source>
</evidence>
<sequence>MSVRTRFAPSPTGFMHIGNLRTALYAYLFARHYGGEFILRIEDTDEKRYVPGAVELIYRTLEASGFRIDEGPLNGGKYGPYVQSERKAIYQEYAQKLIELGGAYYCFCDKERLESLIDENGNRKYDKHCLRLSPEEVKRKLEAGEEYVIRQNIPEHGMTEYEDMVYGRISVDCADLEDNILIKSDGMPTYNFANVIDDHLMGITHVMRGAEYLSSTPKYNLIYAAFGWEPPKYVHLPAIMKDAQHKLSKRYGDANFEDFIAKGYLPEAIINYIALLGWSPKSDLEKMDMATLTELFGVEGISKSGSIFDEPKMKWLNGLYVKELSAERFAGLAEPWYAKSVVADIYDHAKWNALLQSRIDIFSEIPEKVAFIEDFGEYDLALYDHKKLKADASVGYTAINYAIEALEPLDVFDEESISAAFAAKAEEKGMKKGLLLWSVRVAVTGYAVTPGGAVEMADILGKEETLRRLRFSKELIERKGNVQNSRIS</sequence>
<comment type="subunit">
    <text evidence="7">Monomer.</text>
</comment>
<evidence type="ECO:0000313" key="11">
    <source>
        <dbReference type="Proteomes" id="UP000727857"/>
    </source>
</evidence>
<dbReference type="FunFam" id="3.40.50.620:FF:000045">
    <property type="entry name" value="Glutamate--tRNA ligase, mitochondrial"/>
    <property type="match status" value="1"/>
</dbReference>
<dbReference type="InterPro" id="IPR008925">
    <property type="entry name" value="aa_tRNA-synth_I_cd-bd_sf"/>
</dbReference>
<dbReference type="InterPro" id="IPR020751">
    <property type="entry name" value="aa-tRNA-synth_I_codon-bd_sub2"/>
</dbReference>
<dbReference type="Gene3D" id="3.40.50.620">
    <property type="entry name" value="HUPs"/>
    <property type="match status" value="1"/>
</dbReference>
<dbReference type="GO" id="GO:0005737">
    <property type="term" value="C:cytoplasm"/>
    <property type="evidence" value="ECO:0007669"/>
    <property type="project" value="UniProtKB-SubCell"/>
</dbReference>
<keyword evidence="5 7" id="KW-0648">Protein biosynthesis</keyword>
<dbReference type="InterPro" id="IPR004527">
    <property type="entry name" value="Glu-tRNA-ligase_bac/mito"/>
</dbReference>
<evidence type="ECO:0000256" key="1">
    <source>
        <dbReference type="ARBA" id="ARBA00007894"/>
    </source>
</evidence>
<dbReference type="GO" id="GO:0008270">
    <property type="term" value="F:zinc ion binding"/>
    <property type="evidence" value="ECO:0007669"/>
    <property type="project" value="InterPro"/>
</dbReference>
<dbReference type="Pfam" id="PF00749">
    <property type="entry name" value="tRNA-synt_1c"/>
    <property type="match status" value="1"/>
</dbReference>
<name>A0A940IDW4_9FIRM</name>
<dbReference type="GO" id="GO:0004818">
    <property type="term" value="F:glutamate-tRNA ligase activity"/>
    <property type="evidence" value="ECO:0007669"/>
    <property type="project" value="UniProtKB-UniRule"/>
</dbReference>
<keyword evidence="4 7" id="KW-0067">ATP-binding</keyword>